<proteinExistence type="predicted"/>
<gene>
    <name evidence="5" type="ORF">HNR67_006555</name>
</gene>
<evidence type="ECO:0000256" key="1">
    <source>
        <dbReference type="ARBA" id="ARBA00023015"/>
    </source>
</evidence>
<dbReference type="Gene3D" id="1.10.10.10">
    <property type="entry name" value="Winged helix-like DNA-binding domain superfamily/Winged helix DNA-binding domain"/>
    <property type="match status" value="1"/>
</dbReference>
<dbReference type="GO" id="GO:0006355">
    <property type="term" value="P:regulation of DNA-templated transcription"/>
    <property type="evidence" value="ECO:0007669"/>
    <property type="project" value="InterPro"/>
</dbReference>
<dbReference type="SUPFAM" id="SSF46894">
    <property type="entry name" value="C-terminal effector domain of the bipartite response regulators"/>
    <property type="match status" value="1"/>
</dbReference>
<dbReference type="PANTHER" id="PTHR44688">
    <property type="entry name" value="DNA-BINDING TRANSCRIPTIONAL ACTIVATOR DEVR_DOSR"/>
    <property type="match status" value="1"/>
</dbReference>
<feature type="domain" description="HTH luxR-type" evidence="4">
    <location>
        <begin position="89"/>
        <end position="149"/>
    </location>
</feature>
<dbReference type="InterPro" id="IPR000792">
    <property type="entry name" value="Tscrpt_reg_LuxR_C"/>
</dbReference>
<dbReference type="AlphaFoldDB" id="A0A7W7FWM3"/>
<dbReference type="GO" id="GO:0003677">
    <property type="term" value="F:DNA binding"/>
    <property type="evidence" value="ECO:0007669"/>
    <property type="project" value="UniProtKB-KW"/>
</dbReference>
<reference evidence="5 6" key="1">
    <citation type="submission" date="2020-08" db="EMBL/GenBank/DDBJ databases">
        <title>Sequencing the genomes of 1000 actinobacteria strains.</title>
        <authorList>
            <person name="Klenk H.-P."/>
        </authorList>
    </citation>
    <scope>NUCLEOTIDE SEQUENCE [LARGE SCALE GENOMIC DNA]</scope>
    <source>
        <strain evidence="5 6">DSM 44230</strain>
    </source>
</reference>
<organism evidence="5 6">
    <name type="scientific">Crossiella cryophila</name>
    <dbReference type="NCBI Taxonomy" id="43355"/>
    <lineage>
        <taxon>Bacteria</taxon>
        <taxon>Bacillati</taxon>
        <taxon>Actinomycetota</taxon>
        <taxon>Actinomycetes</taxon>
        <taxon>Pseudonocardiales</taxon>
        <taxon>Pseudonocardiaceae</taxon>
        <taxon>Crossiella</taxon>
    </lineage>
</organism>
<dbReference type="InterPro" id="IPR016032">
    <property type="entry name" value="Sig_transdc_resp-reg_C-effctor"/>
</dbReference>
<dbReference type="EMBL" id="JACHMH010000001">
    <property type="protein sequence ID" value="MBB4680437.1"/>
    <property type="molecule type" value="Genomic_DNA"/>
</dbReference>
<dbReference type="Pfam" id="PF00196">
    <property type="entry name" value="GerE"/>
    <property type="match status" value="1"/>
</dbReference>
<protein>
    <submittedName>
        <fullName evidence="5">DNA-binding NarL/FixJ family response regulator</fullName>
    </submittedName>
</protein>
<dbReference type="PANTHER" id="PTHR44688:SF16">
    <property type="entry name" value="DNA-BINDING TRANSCRIPTIONAL ACTIVATOR DEVR_DOSR"/>
    <property type="match status" value="1"/>
</dbReference>
<dbReference type="CDD" id="cd06170">
    <property type="entry name" value="LuxR_C_like"/>
    <property type="match status" value="1"/>
</dbReference>
<keyword evidence="1" id="KW-0805">Transcription regulation</keyword>
<keyword evidence="3" id="KW-0804">Transcription</keyword>
<keyword evidence="6" id="KW-1185">Reference proteome</keyword>
<evidence type="ECO:0000313" key="6">
    <source>
        <dbReference type="Proteomes" id="UP000533598"/>
    </source>
</evidence>
<name>A0A7W7FWM3_9PSEU</name>
<accession>A0A7W7FWM3</accession>
<evidence type="ECO:0000259" key="4">
    <source>
        <dbReference type="PROSITE" id="PS50043"/>
    </source>
</evidence>
<comment type="caution">
    <text evidence="5">The sequence shown here is derived from an EMBL/GenBank/DDBJ whole genome shotgun (WGS) entry which is preliminary data.</text>
</comment>
<dbReference type="RefSeq" id="WP_221490138.1">
    <property type="nucleotide sequence ID" value="NZ_BAAAUI010000005.1"/>
</dbReference>
<keyword evidence="2 5" id="KW-0238">DNA-binding</keyword>
<dbReference type="PROSITE" id="PS00622">
    <property type="entry name" value="HTH_LUXR_1"/>
    <property type="match status" value="1"/>
</dbReference>
<dbReference type="InterPro" id="IPR036388">
    <property type="entry name" value="WH-like_DNA-bd_sf"/>
</dbReference>
<dbReference type="Proteomes" id="UP000533598">
    <property type="component" value="Unassembled WGS sequence"/>
</dbReference>
<dbReference type="SMART" id="SM00421">
    <property type="entry name" value="HTH_LUXR"/>
    <property type="match status" value="1"/>
</dbReference>
<evidence type="ECO:0000313" key="5">
    <source>
        <dbReference type="EMBL" id="MBB4680437.1"/>
    </source>
</evidence>
<dbReference type="PROSITE" id="PS50043">
    <property type="entry name" value="HTH_LUXR_2"/>
    <property type="match status" value="1"/>
</dbReference>
<dbReference type="PRINTS" id="PR00038">
    <property type="entry name" value="HTHLUXR"/>
</dbReference>
<evidence type="ECO:0000256" key="3">
    <source>
        <dbReference type="ARBA" id="ARBA00023163"/>
    </source>
</evidence>
<sequence length="162" mass="18298">MGDRLSESTVETLVHDAWEIQNDLRLALLGSPDDQLRCQRWVQRGCRIYLSPTVTGERLLRSLTLAEDGFFILDEKFQRNTGVLRPVRESLTARETDVLELLSCGLTNSLIAQELFLSRSTVEFHIKRIFGKLGVSNRTEAAVRARELELGPERPYAAGLTP</sequence>
<evidence type="ECO:0000256" key="2">
    <source>
        <dbReference type="ARBA" id="ARBA00023125"/>
    </source>
</evidence>